<organism evidence="2 3">
    <name type="scientific">Phakopsora pachyrhizi</name>
    <name type="common">Asian soybean rust disease fungus</name>
    <dbReference type="NCBI Taxonomy" id="170000"/>
    <lineage>
        <taxon>Eukaryota</taxon>
        <taxon>Fungi</taxon>
        <taxon>Dikarya</taxon>
        <taxon>Basidiomycota</taxon>
        <taxon>Pucciniomycotina</taxon>
        <taxon>Pucciniomycetes</taxon>
        <taxon>Pucciniales</taxon>
        <taxon>Phakopsoraceae</taxon>
        <taxon>Phakopsora</taxon>
    </lineage>
</organism>
<accession>A0AAV0BCH1</accession>
<sequence>MIKGENGKNSLGPIGKIRKPITDENKSNKRTKLDVENQKNVPIEKVAQLEKTPAEILQHKIQSSFSFLNSITTKEIRKKKTFESPYPEVPQKKLALIYSDYLPNLRNQIDSLKEIFGSKILNFSHDEVFDKSVIELPGNIESQIIKIGNALESLTSSHSNKELDPNCLVSIHESRINLADQNIDQLSVHWSSLAESCKTLLNAIAMSSAEEIKSNADLGKIRSKSDECLRLVDLIIKNITHPDRCVTTEEFKLLSQSLNNIIESEKENLERLLKSEAEESEKKDEEDEDEDEEDDFRDSEFLKPWLAILSSFKSMIDKVLSEDSKVLSKLTEDQLQKLGHEFREWTSDFWIDVSLGYYISDQDNMGDVAEKLLESIKVVQKIFFVLKPGAEEVTPDKPTYNMDEFQFEANLYEVEVDKNDEFQVWLEDWIDQLLPNLHKSYKAMHQHWGG</sequence>
<evidence type="ECO:0000313" key="3">
    <source>
        <dbReference type="Proteomes" id="UP001153365"/>
    </source>
</evidence>
<evidence type="ECO:0000313" key="2">
    <source>
        <dbReference type="EMBL" id="CAH7684878.1"/>
    </source>
</evidence>
<reference evidence="2" key="1">
    <citation type="submission" date="2022-06" db="EMBL/GenBank/DDBJ databases">
        <authorList>
            <consortium name="SYNGENTA / RWTH Aachen University"/>
        </authorList>
    </citation>
    <scope>NUCLEOTIDE SEQUENCE</scope>
</reference>
<feature type="compositionally biased region" description="Acidic residues" evidence="1">
    <location>
        <begin position="284"/>
        <end position="297"/>
    </location>
</feature>
<feature type="region of interest" description="Disordered" evidence="1">
    <location>
        <begin position="273"/>
        <end position="297"/>
    </location>
</feature>
<feature type="compositionally biased region" description="Basic and acidic residues" evidence="1">
    <location>
        <begin position="20"/>
        <end position="31"/>
    </location>
</feature>
<dbReference type="AlphaFoldDB" id="A0AAV0BCH1"/>
<comment type="caution">
    <text evidence="2">The sequence shown here is derived from an EMBL/GenBank/DDBJ whole genome shotgun (WGS) entry which is preliminary data.</text>
</comment>
<name>A0AAV0BCH1_PHAPC</name>
<proteinExistence type="predicted"/>
<dbReference type="Proteomes" id="UP001153365">
    <property type="component" value="Unassembled WGS sequence"/>
</dbReference>
<feature type="region of interest" description="Disordered" evidence="1">
    <location>
        <begin position="1"/>
        <end position="31"/>
    </location>
</feature>
<feature type="compositionally biased region" description="Basic and acidic residues" evidence="1">
    <location>
        <begin position="273"/>
        <end position="283"/>
    </location>
</feature>
<evidence type="ECO:0000256" key="1">
    <source>
        <dbReference type="SAM" id="MobiDB-lite"/>
    </source>
</evidence>
<keyword evidence="3" id="KW-1185">Reference proteome</keyword>
<dbReference type="EMBL" id="CALTRL010005690">
    <property type="protein sequence ID" value="CAH7684878.1"/>
    <property type="molecule type" value="Genomic_DNA"/>
</dbReference>
<gene>
    <name evidence="2" type="ORF">PPACK8108_LOCUS19315</name>
</gene>
<protein>
    <submittedName>
        <fullName evidence="2">Uncharacterized protein</fullName>
    </submittedName>
</protein>